<name>A0A4S4EM21_CAMSN</name>
<reference evidence="1 2" key="1">
    <citation type="journal article" date="2018" name="Proc. Natl. Acad. Sci. U.S.A.">
        <title>Draft genome sequence of Camellia sinensis var. sinensis provides insights into the evolution of the tea genome and tea quality.</title>
        <authorList>
            <person name="Wei C."/>
            <person name="Yang H."/>
            <person name="Wang S."/>
            <person name="Zhao J."/>
            <person name="Liu C."/>
            <person name="Gao L."/>
            <person name="Xia E."/>
            <person name="Lu Y."/>
            <person name="Tai Y."/>
            <person name="She G."/>
            <person name="Sun J."/>
            <person name="Cao H."/>
            <person name="Tong W."/>
            <person name="Gao Q."/>
            <person name="Li Y."/>
            <person name="Deng W."/>
            <person name="Jiang X."/>
            <person name="Wang W."/>
            <person name="Chen Q."/>
            <person name="Zhang S."/>
            <person name="Li H."/>
            <person name="Wu J."/>
            <person name="Wang P."/>
            <person name="Li P."/>
            <person name="Shi C."/>
            <person name="Zheng F."/>
            <person name="Jian J."/>
            <person name="Huang B."/>
            <person name="Shan D."/>
            <person name="Shi M."/>
            <person name="Fang C."/>
            <person name="Yue Y."/>
            <person name="Li F."/>
            <person name="Li D."/>
            <person name="Wei S."/>
            <person name="Han B."/>
            <person name="Jiang C."/>
            <person name="Yin Y."/>
            <person name="Xia T."/>
            <person name="Zhang Z."/>
            <person name="Bennetzen J.L."/>
            <person name="Zhao S."/>
            <person name="Wan X."/>
        </authorList>
    </citation>
    <scope>NUCLEOTIDE SEQUENCE [LARGE SCALE GENOMIC DNA]</scope>
    <source>
        <strain evidence="2">cv. Shuchazao</strain>
        <tissue evidence="1">Leaf</tissue>
    </source>
</reference>
<evidence type="ECO:0000313" key="1">
    <source>
        <dbReference type="EMBL" id="THG17688.1"/>
    </source>
</evidence>
<proteinExistence type="predicted"/>
<sequence length="159" mass="17494">MTFPEYAISKAEFLVHSSIDLEIPDTDVTPSPLTGYASSSHGSKENAFELLVSQDWNLGVMPVHIRVSKMASFLSCFWFCFIAVGTSEFLNLLIESSSQISNSTGLALGSNLQDEIRSGFGCLVMANWDRGHRDGRGRAYALTLGEETEMKFSIGRDID</sequence>
<comment type="caution">
    <text evidence="1">The sequence shown here is derived from an EMBL/GenBank/DDBJ whole genome shotgun (WGS) entry which is preliminary data.</text>
</comment>
<dbReference type="EMBL" id="SDRB02003461">
    <property type="protein sequence ID" value="THG17688.1"/>
    <property type="molecule type" value="Genomic_DNA"/>
</dbReference>
<evidence type="ECO:0000313" key="2">
    <source>
        <dbReference type="Proteomes" id="UP000306102"/>
    </source>
</evidence>
<gene>
    <name evidence="1" type="ORF">TEA_026222</name>
</gene>
<keyword evidence="2" id="KW-1185">Reference proteome</keyword>
<dbReference type="AlphaFoldDB" id="A0A4S4EM21"/>
<protein>
    <submittedName>
        <fullName evidence="1">Uncharacterized protein</fullName>
    </submittedName>
</protein>
<organism evidence="1 2">
    <name type="scientific">Camellia sinensis var. sinensis</name>
    <name type="common">China tea</name>
    <dbReference type="NCBI Taxonomy" id="542762"/>
    <lineage>
        <taxon>Eukaryota</taxon>
        <taxon>Viridiplantae</taxon>
        <taxon>Streptophyta</taxon>
        <taxon>Embryophyta</taxon>
        <taxon>Tracheophyta</taxon>
        <taxon>Spermatophyta</taxon>
        <taxon>Magnoliopsida</taxon>
        <taxon>eudicotyledons</taxon>
        <taxon>Gunneridae</taxon>
        <taxon>Pentapetalae</taxon>
        <taxon>asterids</taxon>
        <taxon>Ericales</taxon>
        <taxon>Theaceae</taxon>
        <taxon>Camellia</taxon>
    </lineage>
</organism>
<accession>A0A4S4EM21</accession>
<dbReference type="Proteomes" id="UP000306102">
    <property type="component" value="Unassembled WGS sequence"/>
</dbReference>